<dbReference type="InterPro" id="IPR020422">
    <property type="entry name" value="TYR_PHOSPHATASE_DUAL_dom"/>
</dbReference>
<dbReference type="CDD" id="cd14498">
    <property type="entry name" value="DSP"/>
    <property type="match status" value="1"/>
</dbReference>
<dbReference type="GO" id="GO:0005634">
    <property type="term" value="C:nucleus"/>
    <property type="evidence" value="ECO:0007669"/>
    <property type="project" value="TreeGrafter"/>
</dbReference>
<evidence type="ECO:0000313" key="7">
    <source>
        <dbReference type="Proteomes" id="UP001219933"/>
    </source>
</evidence>
<keyword evidence="7" id="KW-1185">Reference proteome</keyword>
<dbReference type="PANTHER" id="PTHR45848:SF4">
    <property type="entry name" value="DUAL SPECIFICITY PROTEIN PHOSPHATASE 12"/>
    <property type="match status" value="1"/>
</dbReference>
<dbReference type="SUPFAM" id="SSF143990">
    <property type="entry name" value="YbiA-like"/>
    <property type="match status" value="1"/>
</dbReference>
<dbReference type="InterPro" id="IPR000340">
    <property type="entry name" value="Dual-sp_phosphatase_cat-dom"/>
</dbReference>
<evidence type="ECO:0000256" key="2">
    <source>
        <dbReference type="ARBA" id="ARBA00013064"/>
    </source>
</evidence>
<dbReference type="Gene3D" id="1.10.357.40">
    <property type="entry name" value="YbiA-like"/>
    <property type="match status" value="1"/>
</dbReference>
<dbReference type="SMART" id="SM00195">
    <property type="entry name" value="DSPc"/>
    <property type="match status" value="1"/>
</dbReference>
<keyword evidence="3" id="KW-0378">Hydrolase</keyword>
<dbReference type="SUPFAM" id="SSF52799">
    <property type="entry name" value="(Phosphotyrosine protein) phosphatases II"/>
    <property type="match status" value="1"/>
</dbReference>
<evidence type="ECO:0000256" key="3">
    <source>
        <dbReference type="ARBA" id="ARBA00022801"/>
    </source>
</evidence>
<dbReference type="EMBL" id="CP119879">
    <property type="protein sequence ID" value="WFD35184.1"/>
    <property type="molecule type" value="Genomic_DNA"/>
</dbReference>
<keyword evidence="4" id="KW-0904">Protein phosphatase</keyword>
<dbReference type="Pfam" id="PF00782">
    <property type="entry name" value="DSPc"/>
    <property type="match status" value="1"/>
</dbReference>
<dbReference type="PANTHER" id="PTHR45848">
    <property type="entry name" value="DUAL SPECIFICITY PROTEIN PHOSPHATASE 12 FAMILY MEMBER"/>
    <property type="match status" value="1"/>
</dbReference>
<dbReference type="Gene3D" id="3.90.190.10">
    <property type="entry name" value="Protein tyrosine phosphatase superfamily"/>
    <property type="match status" value="1"/>
</dbReference>
<dbReference type="Proteomes" id="UP001219933">
    <property type="component" value="Chromosome 3"/>
</dbReference>
<organism evidence="6 7">
    <name type="scientific">Malassezia cuniculi</name>
    <dbReference type="NCBI Taxonomy" id="948313"/>
    <lineage>
        <taxon>Eukaryota</taxon>
        <taxon>Fungi</taxon>
        <taxon>Dikarya</taxon>
        <taxon>Basidiomycota</taxon>
        <taxon>Ustilaginomycotina</taxon>
        <taxon>Malasseziomycetes</taxon>
        <taxon>Malasseziales</taxon>
        <taxon>Malasseziaceae</taxon>
        <taxon>Malassezia</taxon>
    </lineage>
</organism>
<dbReference type="CDD" id="cd15457">
    <property type="entry name" value="NADAR"/>
    <property type="match status" value="1"/>
</dbReference>
<dbReference type="InterPro" id="IPR012816">
    <property type="entry name" value="NADAR"/>
</dbReference>
<comment type="similarity">
    <text evidence="1">Belongs to the protein-tyrosine phosphatase family. Non-receptor class dual specificity subfamily.</text>
</comment>
<accession>A0AAF0EU54</accession>
<evidence type="ECO:0000313" key="6">
    <source>
        <dbReference type="EMBL" id="WFD35184.1"/>
    </source>
</evidence>
<evidence type="ECO:0000259" key="5">
    <source>
        <dbReference type="SMART" id="SM00195"/>
    </source>
</evidence>
<sequence>MSQFLTSLVPQRLKRNSRIESLDVSQADKGKGVLRSGAHSPSSREHRIEFYSRDMPSFWLSNSSEHAVVFDGVRYPTAEHLFQALKFIDDHPEIAAKVRKASTPLEAMRIARSHSQSVRADWISDGVNVIQMRMVLLMKFSQHSDLFLALLETGDAEIVHASPNDAFWGSGAHAGESGNGRNVLGRTLVQTRELLRVAAGVGPGSGVSISGPSDYSVAPENGSPVTHAVIVGRELPNELPSSVLEVPVDNEADAPIYIFFGRVRAFIQDALAAHGTVTIYAQDSGRSATVAAAYLMTTGAPLDDAIKAAAANEGGPNAGFLRQLELFAQERCRVQLQSPPVRRFLLSHTCVLDGYVDRGVLFSAYPDPAGQDEFSDPPDETAADSHTAGTRLRCKMCRQELALEQHVVQHAPGKGELSFEPHKRDSVRHGLDSGAIGRQKGSGVAQPAAAPAALPPQLARVLAMRAAPTRSPLLPSASCSAYFVEPLKWMTETSDVVEGVLCGRLICPNQRCSAKLGSWTWAGTQCGCGAWVTPAFALQRAKVDEVR</sequence>
<name>A0AAF0EU54_9BASI</name>
<dbReference type="GO" id="GO:0004725">
    <property type="term" value="F:protein tyrosine phosphatase activity"/>
    <property type="evidence" value="ECO:0007669"/>
    <property type="project" value="UniProtKB-EC"/>
</dbReference>
<reference evidence="6" key="1">
    <citation type="submission" date="2023-03" db="EMBL/GenBank/DDBJ databases">
        <title>Mating type loci evolution in Malassezia.</title>
        <authorList>
            <person name="Coelho M.A."/>
        </authorList>
    </citation>
    <scope>NUCLEOTIDE SEQUENCE</scope>
    <source>
        <strain evidence="6">CBS 11721</strain>
    </source>
</reference>
<dbReference type="GO" id="GO:0008138">
    <property type="term" value="F:protein tyrosine/serine/threonine phosphatase activity"/>
    <property type="evidence" value="ECO:0007669"/>
    <property type="project" value="TreeGrafter"/>
</dbReference>
<dbReference type="Pfam" id="PF08719">
    <property type="entry name" value="NADAR"/>
    <property type="match status" value="1"/>
</dbReference>
<dbReference type="InterPro" id="IPR037238">
    <property type="entry name" value="YbiA-like_sf"/>
</dbReference>
<dbReference type="AlphaFoldDB" id="A0AAF0EU54"/>
<evidence type="ECO:0000256" key="1">
    <source>
        <dbReference type="ARBA" id="ARBA00008601"/>
    </source>
</evidence>
<feature type="domain" description="Tyrosine-protein phosphatase" evidence="5">
    <location>
        <begin position="203"/>
        <end position="330"/>
    </location>
</feature>
<proteinExistence type="inferred from homology"/>
<evidence type="ECO:0000256" key="4">
    <source>
        <dbReference type="ARBA" id="ARBA00022912"/>
    </source>
</evidence>
<dbReference type="EC" id="3.1.3.48" evidence="2"/>
<dbReference type="InterPro" id="IPR029021">
    <property type="entry name" value="Prot-tyrosine_phosphatase-like"/>
</dbReference>
<dbReference type="NCBIfam" id="TIGR02464">
    <property type="entry name" value="ribofla_fusion"/>
    <property type="match status" value="1"/>
</dbReference>
<protein>
    <recommendedName>
        <fullName evidence="2">protein-tyrosine-phosphatase</fullName>
        <ecNumber evidence="2">3.1.3.48</ecNumber>
    </recommendedName>
</protein>
<gene>
    <name evidence="6" type="ORF">MCUN1_002034</name>
</gene>